<evidence type="ECO:0000313" key="1">
    <source>
        <dbReference type="EMBL" id="MCL6684455.1"/>
    </source>
</evidence>
<name>A0ABT0RPH8_9SPHN</name>
<comment type="caution">
    <text evidence="1">The sequence shown here is derived from an EMBL/GenBank/DDBJ whole genome shotgun (WGS) entry which is preliminary data.</text>
</comment>
<protein>
    <submittedName>
        <fullName evidence="1">Uncharacterized protein</fullName>
    </submittedName>
</protein>
<keyword evidence="2" id="KW-1185">Reference proteome</keyword>
<gene>
    <name evidence="1" type="ORF">LZ536_11180</name>
</gene>
<reference evidence="1" key="1">
    <citation type="submission" date="2022-05" db="EMBL/GenBank/DDBJ databases">
        <authorList>
            <person name="Jo J.-H."/>
            <person name="Im W.-T."/>
        </authorList>
    </citation>
    <scope>NUCLEOTIDE SEQUENCE</scope>
    <source>
        <strain evidence="1">SE158</strain>
    </source>
</reference>
<proteinExistence type="predicted"/>
<dbReference type="EMBL" id="JAMGBD010000002">
    <property type="protein sequence ID" value="MCL6684455.1"/>
    <property type="molecule type" value="Genomic_DNA"/>
</dbReference>
<sequence>MRDFLALALYSYAAVGAPNPGSGKRFMASWARSAFLFIAALDPFPVIYVDASKL</sequence>
<accession>A0ABT0RPH8</accession>
<organism evidence="1 2">
    <name type="scientific">Sphingomonas alba</name>
    <dbReference type="NCBI Taxonomy" id="2908208"/>
    <lineage>
        <taxon>Bacteria</taxon>
        <taxon>Pseudomonadati</taxon>
        <taxon>Pseudomonadota</taxon>
        <taxon>Alphaproteobacteria</taxon>
        <taxon>Sphingomonadales</taxon>
        <taxon>Sphingomonadaceae</taxon>
        <taxon>Sphingomonas</taxon>
    </lineage>
</organism>
<evidence type="ECO:0000313" key="2">
    <source>
        <dbReference type="Proteomes" id="UP001165363"/>
    </source>
</evidence>
<dbReference type="RefSeq" id="WP_249848863.1">
    <property type="nucleotide sequence ID" value="NZ_JAMGBD010000002.1"/>
</dbReference>
<dbReference type="Proteomes" id="UP001165363">
    <property type="component" value="Unassembled WGS sequence"/>
</dbReference>